<accession>A0A0D6L949</accession>
<evidence type="ECO:0000313" key="2">
    <source>
        <dbReference type="EMBL" id="EPB67613.1"/>
    </source>
</evidence>
<name>A0A0D6L949_9BILA</name>
<keyword evidence="3" id="KW-1185">Reference proteome</keyword>
<protein>
    <submittedName>
        <fullName evidence="2">Uncharacterized protein</fullName>
    </submittedName>
</protein>
<dbReference type="EMBL" id="KE125628">
    <property type="protein sequence ID" value="EPB67613.1"/>
    <property type="molecule type" value="Genomic_DNA"/>
</dbReference>
<evidence type="ECO:0000256" key="1">
    <source>
        <dbReference type="SAM" id="MobiDB-lite"/>
    </source>
</evidence>
<feature type="region of interest" description="Disordered" evidence="1">
    <location>
        <begin position="1"/>
        <end position="25"/>
    </location>
</feature>
<gene>
    <name evidence="2" type="ORF">ANCCEY_13297</name>
</gene>
<organism evidence="2 3">
    <name type="scientific">Ancylostoma ceylanicum</name>
    <dbReference type="NCBI Taxonomy" id="53326"/>
    <lineage>
        <taxon>Eukaryota</taxon>
        <taxon>Metazoa</taxon>
        <taxon>Ecdysozoa</taxon>
        <taxon>Nematoda</taxon>
        <taxon>Chromadorea</taxon>
        <taxon>Rhabditida</taxon>
        <taxon>Rhabditina</taxon>
        <taxon>Rhabditomorpha</taxon>
        <taxon>Strongyloidea</taxon>
        <taxon>Ancylostomatidae</taxon>
        <taxon>Ancylostomatinae</taxon>
        <taxon>Ancylostoma</taxon>
    </lineage>
</organism>
<evidence type="ECO:0000313" key="3">
    <source>
        <dbReference type="Proteomes" id="UP000054495"/>
    </source>
</evidence>
<sequence length="159" mass="17415">MSVATAAPEGASPPPPEPPPRDYTDMSLEFRRDIDQNRVVVVDDDSDAIGDKFTVDGDVKIRARMEACRQGMMQLDALRSKHMKLMQEMRGRLPTIPGCADVQARIKKTAAISDRSSLQSVDSGVSSLGQVCQAIRFVKKRLAPTESMDIDRFGAVGVH</sequence>
<feature type="compositionally biased region" description="Low complexity" evidence="1">
    <location>
        <begin position="1"/>
        <end position="10"/>
    </location>
</feature>
<dbReference type="Proteomes" id="UP000054495">
    <property type="component" value="Unassembled WGS sequence"/>
</dbReference>
<proteinExistence type="predicted"/>
<dbReference type="AlphaFoldDB" id="A0A0D6L949"/>
<reference evidence="2 3" key="1">
    <citation type="submission" date="2013-05" db="EMBL/GenBank/DDBJ databases">
        <title>Draft genome of the parasitic nematode Anyclostoma ceylanicum.</title>
        <authorList>
            <person name="Mitreva M."/>
        </authorList>
    </citation>
    <scope>NUCLEOTIDE SEQUENCE [LARGE SCALE GENOMIC DNA]</scope>
</reference>